<organism evidence="2 3">
    <name type="scientific">Steinernema carpocapsae</name>
    <name type="common">Entomopathogenic nematode</name>
    <dbReference type="NCBI Taxonomy" id="34508"/>
    <lineage>
        <taxon>Eukaryota</taxon>
        <taxon>Metazoa</taxon>
        <taxon>Ecdysozoa</taxon>
        <taxon>Nematoda</taxon>
        <taxon>Chromadorea</taxon>
        <taxon>Rhabditida</taxon>
        <taxon>Tylenchina</taxon>
        <taxon>Panagrolaimomorpha</taxon>
        <taxon>Strongyloidoidea</taxon>
        <taxon>Steinernematidae</taxon>
        <taxon>Steinernema</taxon>
    </lineage>
</organism>
<keyword evidence="3" id="KW-1185">Reference proteome</keyword>
<evidence type="ECO:0000313" key="3">
    <source>
        <dbReference type="Proteomes" id="UP000298663"/>
    </source>
</evidence>
<feature type="region of interest" description="Disordered" evidence="1">
    <location>
        <begin position="35"/>
        <end position="61"/>
    </location>
</feature>
<reference evidence="2 3" key="2">
    <citation type="journal article" date="2019" name="G3 (Bethesda)">
        <title>Hybrid Assembly of the Genome of the Entomopathogenic Nematode Steinernema carpocapsae Identifies the X-Chromosome.</title>
        <authorList>
            <person name="Serra L."/>
            <person name="Macchietto M."/>
            <person name="Macias-Munoz A."/>
            <person name="McGill C.J."/>
            <person name="Rodriguez I.M."/>
            <person name="Rodriguez B."/>
            <person name="Murad R."/>
            <person name="Mortazavi A."/>
        </authorList>
    </citation>
    <scope>NUCLEOTIDE SEQUENCE [LARGE SCALE GENOMIC DNA]</scope>
    <source>
        <strain evidence="2 3">ALL</strain>
    </source>
</reference>
<gene>
    <name evidence="2" type="ORF">L596_013193</name>
</gene>
<evidence type="ECO:0000313" key="2">
    <source>
        <dbReference type="EMBL" id="TKR89032.1"/>
    </source>
</evidence>
<name>A0A4U5NZL0_STECR</name>
<reference evidence="2 3" key="1">
    <citation type="journal article" date="2015" name="Genome Biol.">
        <title>Comparative genomics of Steinernema reveals deeply conserved gene regulatory networks.</title>
        <authorList>
            <person name="Dillman A.R."/>
            <person name="Macchietto M."/>
            <person name="Porter C.F."/>
            <person name="Rogers A."/>
            <person name="Williams B."/>
            <person name="Antoshechkin I."/>
            <person name="Lee M.M."/>
            <person name="Goodwin Z."/>
            <person name="Lu X."/>
            <person name="Lewis E.E."/>
            <person name="Goodrich-Blair H."/>
            <person name="Stock S.P."/>
            <person name="Adams B.J."/>
            <person name="Sternberg P.W."/>
            <person name="Mortazavi A."/>
        </authorList>
    </citation>
    <scope>NUCLEOTIDE SEQUENCE [LARGE SCALE GENOMIC DNA]</scope>
    <source>
        <strain evidence="2 3">ALL</strain>
    </source>
</reference>
<dbReference type="Proteomes" id="UP000298663">
    <property type="component" value="Unassembled WGS sequence"/>
</dbReference>
<protein>
    <submittedName>
        <fullName evidence="2">Uncharacterized protein</fullName>
    </submittedName>
</protein>
<comment type="caution">
    <text evidence="2">The sequence shown here is derived from an EMBL/GenBank/DDBJ whole genome shotgun (WGS) entry which is preliminary data.</text>
</comment>
<sequence>MTVIPPFLFSVSSRSWSKSDLCNISPFVNFETEKLDRKHKARRESESKATATKGGDVPQISSDACGEREACLRRSCKPLSLLPTIAEQGLKRQQAPWQKP</sequence>
<dbReference type="EMBL" id="AZBU02000003">
    <property type="protein sequence ID" value="TKR89032.1"/>
    <property type="molecule type" value="Genomic_DNA"/>
</dbReference>
<dbReference type="AlphaFoldDB" id="A0A4U5NZL0"/>
<proteinExistence type="predicted"/>
<evidence type="ECO:0000256" key="1">
    <source>
        <dbReference type="SAM" id="MobiDB-lite"/>
    </source>
</evidence>
<accession>A0A4U5NZL0</accession>